<comment type="function">
    <text evidence="6">Binds and protects the poly(A) tail of mRNA with or without an AU-rich element (ARE) and prevents mRNA deadenylation. Stimulates the translation of mRNAs to which it is bound during early development.</text>
</comment>
<dbReference type="Ensembl" id="ENSSAUT00010054061.1">
    <property type="protein sequence ID" value="ENSSAUP00010051404.1"/>
    <property type="gene ID" value="ENSSAUG00010021044.1"/>
</dbReference>
<dbReference type="Pfam" id="PF00658">
    <property type="entry name" value="MLLE"/>
    <property type="match status" value="1"/>
</dbReference>
<dbReference type="CDD" id="cd12378">
    <property type="entry name" value="RRM1_I_PABPs"/>
    <property type="match status" value="1"/>
</dbReference>
<evidence type="ECO:0000313" key="12">
    <source>
        <dbReference type="Ensembl" id="ENSSAUP00010051404.1"/>
    </source>
</evidence>
<feature type="domain" description="PABC" evidence="11">
    <location>
        <begin position="495"/>
        <end position="572"/>
    </location>
</feature>
<evidence type="ECO:0000256" key="6">
    <source>
        <dbReference type="ARBA" id="ARBA00057784"/>
    </source>
</evidence>
<dbReference type="InterPro" id="IPR035979">
    <property type="entry name" value="RBD_domain_sf"/>
</dbReference>
<proteinExistence type="inferred from homology"/>
<evidence type="ECO:0000256" key="4">
    <source>
        <dbReference type="ARBA" id="ARBA00022737"/>
    </source>
</evidence>
<protein>
    <recommendedName>
        <fullName evidence="9">Polyadenylate-binding protein</fullName>
        <shortName evidence="9">PABP</shortName>
    </recommendedName>
</protein>
<dbReference type="PROSITE" id="PS50102">
    <property type="entry name" value="RRM"/>
    <property type="match status" value="4"/>
</dbReference>
<dbReference type="Proteomes" id="UP000472265">
    <property type="component" value="Chromosome 7"/>
</dbReference>
<reference evidence="12" key="1">
    <citation type="submission" date="2021-04" db="EMBL/GenBank/DDBJ databases">
        <authorList>
            <consortium name="Wellcome Sanger Institute Data Sharing"/>
        </authorList>
    </citation>
    <scope>NUCLEOTIDE SEQUENCE [LARGE SCALE GENOMIC DNA]</scope>
</reference>
<name>A0A671XJX9_SPAAU</name>
<dbReference type="GeneTree" id="ENSGT00940000157106"/>
<dbReference type="InterPro" id="IPR003954">
    <property type="entry name" value="RRM_euk-type"/>
</dbReference>
<gene>
    <name evidence="12" type="primary">PABPC1L</name>
    <name evidence="12" type="synonym">pabpc1l</name>
</gene>
<evidence type="ECO:0000259" key="11">
    <source>
        <dbReference type="PROSITE" id="PS51309"/>
    </source>
</evidence>
<dbReference type="Pfam" id="PF00076">
    <property type="entry name" value="RRM_1"/>
    <property type="match status" value="4"/>
</dbReference>
<dbReference type="InterPro" id="IPR045305">
    <property type="entry name" value="RRM2_I_PABPs"/>
</dbReference>
<comment type="similarity">
    <text evidence="2 9">Belongs to the polyadenylate-binding protein type-1 family.</text>
</comment>
<dbReference type="SUPFAM" id="SSF63570">
    <property type="entry name" value="PABC (PABP) domain"/>
    <property type="match status" value="1"/>
</dbReference>
<feature type="domain" description="RRM" evidence="10">
    <location>
        <begin position="294"/>
        <end position="370"/>
    </location>
</feature>
<feature type="domain" description="RRM" evidence="10">
    <location>
        <begin position="99"/>
        <end position="175"/>
    </location>
</feature>
<evidence type="ECO:0000256" key="3">
    <source>
        <dbReference type="ARBA" id="ARBA00022490"/>
    </source>
</evidence>
<dbReference type="SMART" id="SM00361">
    <property type="entry name" value="RRM_1"/>
    <property type="match status" value="3"/>
</dbReference>
<dbReference type="PANTHER" id="PTHR24012">
    <property type="entry name" value="RNA BINDING PROTEIN"/>
    <property type="match status" value="1"/>
</dbReference>
<dbReference type="FunFam" id="3.30.70.330:FF:000042">
    <property type="entry name" value="Polyadenylate-binding protein"/>
    <property type="match status" value="1"/>
</dbReference>
<dbReference type="GO" id="GO:0010628">
    <property type="term" value="P:positive regulation of gene expression"/>
    <property type="evidence" value="ECO:0007669"/>
    <property type="project" value="UniProtKB-ARBA"/>
</dbReference>
<dbReference type="InterPro" id="IPR034364">
    <property type="entry name" value="PABP_RRM1"/>
</dbReference>
<keyword evidence="4" id="KW-0677">Repeat</keyword>
<evidence type="ECO:0000256" key="2">
    <source>
        <dbReference type="ARBA" id="ARBA00008557"/>
    </source>
</evidence>
<evidence type="ECO:0000256" key="5">
    <source>
        <dbReference type="ARBA" id="ARBA00022884"/>
    </source>
</evidence>
<evidence type="ECO:0000313" key="13">
    <source>
        <dbReference type="Proteomes" id="UP000472265"/>
    </source>
</evidence>
<dbReference type="PROSITE" id="PS51309">
    <property type="entry name" value="PABC"/>
    <property type="match status" value="1"/>
</dbReference>
<dbReference type="FunFam" id="3.30.70.330:FF:000003">
    <property type="entry name" value="Polyadenylate-binding protein"/>
    <property type="match status" value="1"/>
</dbReference>
<dbReference type="FunFam" id="1.10.1900.10:FF:000001">
    <property type="entry name" value="Polyadenylate-binding protein"/>
    <property type="match status" value="1"/>
</dbReference>
<comment type="subunit">
    <text evidence="7">Interacts with dazl in an RNA-independent manner. The C-terminus can self-associate and also interact with the C-terminus of pabpc1, independently of RNA. RRM 1 and RRM 2 interact with both eif4g1 and paip1, and the C-terminus also interacts with paip1. Prior to oocyte maturation, found in a complex with dazl and pum2 proteins and spdy1 mRNA; pum2 dissociates from the complex during maturation. Interacts with the translation termination factor sup35/erf3.</text>
</comment>
<dbReference type="SMART" id="SM00517">
    <property type="entry name" value="PolyA"/>
    <property type="match status" value="1"/>
</dbReference>
<dbReference type="FunFam" id="3.30.70.330:FF:000049">
    <property type="entry name" value="Polyadenylate-binding protein"/>
    <property type="match status" value="1"/>
</dbReference>
<dbReference type="InterPro" id="IPR006515">
    <property type="entry name" value="PABP_1234"/>
</dbReference>
<dbReference type="CDD" id="cd12380">
    <property type="entry name" value="RRM3_I_PABPs"/>
    <property type="match status" value="1"/>
</dbReference>
<feature type="domain" description="RRM" evidence="10">
    <location>
        <begin position="11"/>
        <end position="89"/>
    </location>
</feature>
<evidence type="ECO:0000256" key="7">
    <source>
        <dbReference type="ARBA" id="ARBA00066197"/>
    </source>
</evidence>
<evidence type="ECO:0000259" key="10">
    <source>
        <dbReference type="PROSITE" id="PS50102"/>
    </source>
</evidence>
<dbReference type="SMART" id="SM00360">
    <property type="entry name" value="RRM"/>
    <property type="match status" value="4"/>
</dbReference>
<dbReference type="GO" id="GO:0005737">
    <property type="term" value="C:cytoplasm"/>
    <property type="evidence" value="ECO:0007669"/>
    <property type="project" value="UniProtKB-SubCell"/>
</dbReference>
<dbReference type="GO" id="GO:0003723">
    <property type="term" value="F:RNA binding"/>
    <property type="evidence" value="ECO:0007669"/>
    <property type="project" value="UniProtKB-UniRule"/>
</dbReference>
<feature type="domain" description="RRM" evidence="10">
    <location>
        <begin position="191"/>
        <end position="268"/>
    </location>
</feature>
<dbReference type="CDD" id="cd12379">
    <property type="entry name" value="RRM2_I_PABPs"/>
    <property type="match status" value="1"/>
</dbReference>
<dbReference type="InterPro" id="IPR036053">
    <property type="entry name" value="PABP-dom"/>
</dbReference>
<keyword evidence="5 8" id="KW-0694">RNA-binding</keyword>
<evidence type="ECO:0000256" key="9">
    <source>
        <dbReference type="RuleBase" id="RU362004"/>
    </source>
</evidence>
<dbReference type="FunFam" id="3.30.70.330:FF:000021">
    <property type="entry name" value="Polyadenylate-binding protein"/>
    <property type="match status" value="1"/>
</dbReference>
<accession>A0A671XJX9</accession>
<reference evidence="12" key="3">
    <citation type="submission" date="2025-09" db="UniProtKB">
        <authorList>
            <consortium name="Ensembl"/>
        </authorList>
    </citation>
    <scope>IDENTIFICATION</scope>
</reference>
<dbReference type="Gene3D" id="1.10.1900.10">
    <property type="entry name" value="c-terminal domain of poly(a) binding protein"/>
    <property type="match status" value="1"/>
</dbReference>
<dbReference type="InterPro" id="IPR000504">
    <property type="entry name" value="RRM_dom"/>
</dbReference>
<keyword evidence="3 9" id="KW-0963">Cytoplasm</keyword>
<dbReference type="InterPro" id="IPR012677">
    <property type="entry name" value="Nucleotide-bd_a/b_plait_sf"/>
</dbReference>
<sequence>MNSSGPAYPLASLYVGDLHADVTEAMLYQKFSPAGPIMSIRVCRDIITRRSLGYAYINFQQPADAECALDTMNYDVIKGRPIRIMWSQRDPGLRKSGVGNIFIKNMDESIDNKALYDTFSAFGNILSCKVVCDEKGSKGYGFVHFETHEAANRAIDTMNGMLLNDRKVFVGHFKSRKEREVEFGTKAMKFTNVYIKNFGEDYNDEKLKEVFSAFGRTLSVRVMKDERGRSRGFGFVNYANHEDAQKAVSEMNGKEINGKMVYVGRAQKRLERQGELKRKFDQIKQDRIQRYQGVNLYVKNLDDSIDDERLRKEFAPYGTITSAKVMTDGSQSKGFGFVCFSSPEEATKAVTEMNGRIVATKPLYVALAQRREERKAILTNKYMQRLATLRTMTSPIIDSYQQTGYYMTVPQTGLHPGSTHRQLHAQDEYVQDLCQHILSCAITWMVASDMCNTVGGRTDMPGVTRNSQYKYSSAVRNAQQVVPAPVMEPPVHIGPEPLTASMLAAAPLMDQKQLLGERLYPMIHALHPNLAGKITGMLLEIDNSELLHMLESPESLHSKVDEAIAVLQAHQVKECSPTK</sequence>
<dbReference type="Gene3D" id="3.30.70.330">
    <property type="match status" value="4"/>
</dbReference>
<dbReference type="NCBIfam" id="TIGR01628">
    <property type="entry name" value="PABP-1234"/>
    <property type="match status" value="1"/>
</dbReference>
<evidence type="ECO:0000256" key="8">
    <source>
        <dbReference type="PROSITE-ProRule" id="PRU00176"/>
    </source>
</evidence>
<reference evidence="12" key="2">
    <citation type="submission" date="2025-08" db="UniProtKB">
        <authorList>
            <consortium name="Ensembl"/>
        </authorList>
    </citation>
    <scope>IDENTIFICATION</scope>
</reference>
<evidence type="ECO:0000256" key="1">
    <source>
        <dbReference type="ARBA" id="ARBA00004496"/>
    </source>
</evidence>
<dbReference type="AlphaFoldDB" id="A0A671XJX9"/>
<comment type="function">
    <text evidence="9">Binds the poly(A) tail of mRNA.</text>
</comment>
<dbReference type="CDD" id="cd12381">
    <property type="entry name" value="RRM4_I_PABPs"/>
    <property type="match status" value="1"/>
</dbReference>
<dbReference type="InterPro" id="IPR002004">
    <property type="entry name" value="PABP_HYD_C"/>
</dbReference>
<organism evidence="12 13">
    <name type="scientific">Sparus aurata</name>
    <name type="common">Gilthead sea bream</name>
    <dbReference type="NCBI Taxonomy" id="8175"/>
    <lineage>
        <taxon>Eukaryota</taxon>
        <taxon>Metazoa</taxon>
        <taxon>Chordata</taxon>
        <taxon>Craniata</taxon>
        <taxon>Vertebrata</taxon>
        <taxon>Euteleostomi</taxon>
        <taxon>Actinopterygii</taxon>
        <taxon>Neopterygii</taxon>
        <taxon>Teleostei</taxon>
        <taxon>Neoteleostei</taxon>
        <taxon>Acanthomorphata</taxon>
        <taxon>Eupercaria</taxon>
        <taxon>Spariformes</taxon>
        <taxon>Sparidae</taxon>
        <taxon>Sparus</taxon>
    </lineage>
</organism>
<comment type="subcellular location">
    <subcellularLocation>
        <location evidence="1 9">Cytoplasm</location>
    </subcellularLocation>
</comment>
<keyword evidence="13" id="KW-1185">Reference proteome</keyword>
<dbReference type="SUPFAM" id="SSF54928">
    <property type="entry name" value="RNA-binding domain, RBD"/>
    <property type="match status" value="2"/>
</dbReference>